<feature type="transmembrane region" description="Helical" evidence="6">
    <location>
        <begin position="233"/>
        <end position="254"/>
    </location>
</feature>
<dbReference type="EMBL" id="JBHTHZ010000001">
    <property type="protein sequence ID" value="MFD0792474.1"/>
    <property type="molecule type" value="Genomic_DNA"/>
</dbReference>
<evidence type="ECO:0000256" key="3">
    <source>
        <dbReference type="ARBA" id="ARBA00022692"/>
    </source>
</evidence>
<feature type="transmembrane region" description="Helical" evidence="6">
    <location>
        <begin position="389"/>
        <end position="413"/>
    </location>
</feature>
<dbReference type="InterPro" id="IPR002293">
    <property type="entry name" value="AA/rel_permease1"/>
</dbReference>
<comment type="caution">
    <text evidence="7">The sequence shown here is derived from an EMBL/GenBank/DDBJ whole genome shotgun (WGS) entry which is preliminary data.</text>
</comment>
<comment type="subcellular location">
    <subcellularLocation>
        <location evidence="1">Cell membrane</location>
        <topology evidence="1">Multi-pass membrane protein</topology>
    </subcellularLocation>
</comment>
<feature type="transmembrane region" description="Helical" evidence="6">
    <location>
        <begin position="159"/>
        <end position="181"/>
    </location>
</feature>
<keyword evidence="2" id="KW-1003">Cell membrane</keyword>
<feature type="transmembrane region" description="Helical" evidence="6">
    <location>
        <begin position="284"/>
        <end position="309"/>
    </location>
</feature>
<feature type="transmembrane region" description="Helical" evidence="6">
    <location>
        <begin position="48"/>
        <end position="75"/>
    </location>
</feature>
<evidence type="ECO:0000256" key="5">
    <source>
        <dbReference type="ARBA" id="ARBA00023136"/>
    </source>
</evidence>
<dbReference type="Gene3D" id="1.20.1740.10">
    <property type="entry name" value="Amino acid/polyamine transporter I"/>
    <property type="match status" value="1"/>
</dbReference>
<feature type="transmembrane region" description="Helical" evidence="6">
    <location>
        <begin position="24"/>
        <end position="42"/>
    </location>
</feature>
<dbReference type="PANTHER" id="PTHR42770:SF7">
    <property type="entry name" value="MEMBRANE PROTEIN"/>
    <property type="match status" value="1"/>
</dbReference>
<dbReference type="PANTHER" id="PTHR42770">
    <property type="entry name" value="AMINO ACID TRANSPORTER-RELATED"/>
    <property type="match status" value="1"/>
</dbReference>
<dbReference type="NCBIfam" id="TIGR00908">
    <property type="entry name" value="2A0305"/>
    <property type="match status" value="1"/>
</dbReference>
<feature type="transmembrane region" description="Helical" evidence="6">
    <location>
        <begin position="419"/>
        <end position="436"/>
    </location>
</feature>
<dbReference type="Proteomes" id="UP001597010">
    <property type="component" value="Unassembled WGS sequence"/>
</dbReference>
<evidence type="ECO:0000256" key="6">
    <source>
        <dbReference type="SAM" id="Phobius"/>
    </source>
</evidence>
<evidence type="ECO:0000313" key="9">
    <source>
        <dbReference type="Proteomes" id="UP001597010"/>
    </source>
</evidence>
<dbReference type="InterPro" id="IPR004757">
    <property type="entry name" value="EtNH_permease"/>
</dbReference>
<evidence type="ECO:0000313" key="7">
    <source>
        <dbReference type="EMBL" id="MFD0792346.1"/>
    </source>
</evidence>
<feature type="transmembrane region" description="Helical" evidence="6">
    <location>
        <begin position="96"/>
        <end position="120"/>
    </location>
</feature>
<proteinExistence type="predicted"/>
<dbReference type="EMBL" id="JBHTHZ010000001">
    <property type="protein sequence ID" value="MFD0792346.1"/>
    <property type="molecule type" value="Genomic_DNA"/>
</dbReference>
<gene>
    <name evidence="7" type="primary">eat</name>
    <name evidence="7" type="ORF">ACFQZX_01885</name>
    <name evidence="8" type="ORF">ACFQZX_02530</name>
</gene>
<name>A0ABW3ANT2_9SPHI</name>
<evidence type="ECO:0000256" key="1">
    <source>
        <dbReference type="ARBA" id="ARBA00004651"/>
    </source>
</evidence>
<organism evidence="7 9">
    <name type="scientific">Mucilaginibacter litoreus</name>
    <dbReference type="NCBI Taxonomy" id="1048221"/>
    <lineage>
        <taxon>Bacteria</taxon>
        <taxon>Pseudomonadati</taxon>
        <taxon>Bacteroidota</taxon>
        <taxon>Sphingobacteriia</taxon>
        <taxon>Sphingobacteriales</taxon>
        <taxon>Sphingobacteriaceae</taxon>
        <taxon>Mucilaginibacter</taxon>
    </lineage>
</organism>
<dbReference type="RefSeq" id="WP_377111050.1">
    <property type="nucleotide sequence ID" value="NZ_JBHTHZ010000001.1"/>
</dbReference>
<keyword evidence="4 6" id="KW-1133">Transmembrane helix</keyword>
<accession>A0ABW3ANT2</accession>
<sequence length="459" mass="49327">MEKSQEISENGAAGQQLKKVLKPVHLWAIAVGLVISGEYFGWNLGWGAAGTIGFLIATLLVTVMYVTFIFSYTELTTSIPHAGGAFAYAYRAMGPFAGLIAGYATLIDFLFATPAIAFSLGAYLHFLHPQIGVLPSALFFNVVFIILNISGVKESANFSVFITILAVFELLVYIGIIGPSFKIDNFTANPMPFGWSGVFAGLPFAVWFYLAIEGVAMVAEEVKDPKKNIPRGYISALITLVLLALSVMILTGGITDWRKLTSIDYPLPEAIGIVLGKASGLTKVFASIGLFGLIASFHGTILASSRQVFAMARAGYLPKGLSTVNKKFKTPHWAILAGGVISFIALFTGTTGQIIILSVLGAVVMYVMAMISLFVLRKKEPLMQRPFPAIFYPVFPAVALVIAVVCMVAIVYYNFTISLIFFAGLILAAAIFVMLGKHKVKITNDALLDETAGGISELI</sequence>
<dbReference type="Pfam" id="PF13520">
    <property type="entry name" value="AA_permease_2"/>
    <property type="match status" value="1"/>
</dbReference>
<keyword evidence="5 6" id="KW-0472">Membrane</keyword>
<reference evidence="7" key="3">
    <citation type="submission" date="2024-09" db="EMBL/GenBank/DDBJ databases">
        <authorList>
            <person name="Sun Q."/>
            <person name="Mori K."/>
        </authorList>
    </citation>
    <scope>NUCLEOTIDE SEQUENCE</scope>
    <source>
        <strain evidence="7">CCUG 61484</strain>
    </source>
</reference>
<dbReference type="PIRSF" id="PIRSF006060">
    <property type="entry name" value="AA_transporter"/>
    <property type="match status" value="1"/>
</dbReference>
<keyword evidence="9" id="KW-1185">Reference proteome</keyword>
<feature type="transmembrane region" description="Helical" evidence="6">
    <location>
        <begin position="126"/>
        <end position="147"/>
    </location>
</feature>
<feature type="transmembrane region" description="Helical" evidence="6">
    <location>
        <begin position="354"/>
        <end position="377"/>
    </location>
</feature>
<evidence type="ECO:0000256" key="2">
    <source>
        <dbReference type="ARBA" id="ARBA00022475"/>
    </source>
</evidence>
<keyword evidence="3 6" id="KW-0812">Transmembrane</keyword>
<protein>
    <submittedName>
        <fullName evidence="7">Ethanolamine permease</fullName>
    </submittedName>
</protein>
<evidence type="ECO:0000313" key="8">
    <source>
        <dbReference type="EMBL" id="MFD0792474.1"/>
    </source>
</evidence>
<reference evidence="7" key="1">
    <citation type="journal article" date="2014" name="Int. J. Syst. Evol. Microbiol.">
        <title>Complete genome of a new Firmicutes species belonging to the dominant human colonic microbiota ('Ruminococcus bicirculans') reveals two chromosomes and a selective capacity to utilize plant glucans.</title>
        <authorList>
            <consortium name="NISC Comparative Sequencing Program"/>
            <person name="Wegmann U."/>
            <person name="Louis P."/>
            <person name="Goesmann A."/>
            <person name="Henrissat B."/>
            <person name="Duncan S.H."/>
            <person name="Flint H.J."/>
        </authorList>
    </citation>
    <scope>NUCLEOTIDE SEQUENCE</scope>
    <source>
        <strain evidence="7">CCUG 61484</strain>
    </source>
</reference>
<evidence type="ECO:0000256" key="4">
    <source>
        <dbReference type="ARBA" id="ARBA00022989"/>
    </source>
</evidence>
<dbReference type="InterPro" id="IPR050367">
    <property type="entry name" value="APC_superfamily"/>
</dbReference>
<reference evidence="9" key="2">
    <citation type="journal article" date="2019" name="Int. J. Syst. Evol. Microbiol.">
        <title>The Global Catalogue of Microorganisms (GCM) 10K type strain sequencing project: providing services to taxonomists for standard genome sequencing and annotation.</title>
        <authorList>
            <consortium name="The Broad Institute Genomics Platform"/>
            <consortium name="The Broad Institute Genome Sequencing Center for Infectious Disease"/>
            <person name="Wu L."/>
            <person name="Ma J."/>
        </authorList>
    </citation>
    <scope>NUCLEOTIDE SEQUENCE [LARGE SCALE GENOMIC DNA]</scope>
    <source>
        <strain evidence="9">CCUG 61484</strain>
    </source>
</reference>
<feature type="transmembrane region" description="Helical" evidence="6">
    <location>
        <begin position="193"/>
        <end position="212"/>
    </location>
</feature>
<feature type="transmembrane region" description="Helical" evidence="6">
    <location>
        <begin position="330"/>
        <end position="348"/>
    </location>
</feature>